<accession>X1JIC4</accession>
<dbReference type="EMBL" id="BARU01039145">
    <property type="protein sequence ID" value="GAH78044.1"/>
    <property type="molecule type" value="Genomic_DNA"/>
</dbReference>
<evidence type="ECO:0000313" key="2">
    <source>
        <dbReference type="EMBL" id="GAH78044.1"/>
    </source>
</evidence>
<proteinExistence type="predicted"/>
<comment type="caution">
    <text evidence="2">The sequence shown here is derived from an EMBL/GenBank/DDBJ whole genome shotgun (WGS) entry which is preliminary data.</text>
</comment>
<protein>
    <submittedName>
        <fullName evidence="2">Uncharacterized protein</fullName>
    </submittedName>
</protein>
<feature type="region of interest" description="Disordered" evidence="1">
    <location>
        <begin position="33"/>
        <end position="75"/>
    </location>
</feature>
<gene>
    <name evidence="2" type="ORF">S03H2_60712</name>
</gene>
<reference evidence="2" key="1">
    <citation type="journal article" date="2014" name="Front. Microbiol.">
        <title>High frequency of phylogenetically diverse reductive dehalogenase-homologous genes in deep subseafloor sedimentary metagenomes.</title>
        <authorList>
            <person name="Kawai M."/>
            <person name="Futagami T."/>
            <person name="Toyoda A."/>
            <person name="Takaki Y."/>
            <person name="Nishi S."/>
            <person name="Hori S."/>
            <person name="Arai W."/>
            <person name="Tsubouchi T."/>
            <person name="Morono Y."/>
            <person name="Uchiyama I."/>
            <person name="Ito T."/>
            <person name="Fujiyama A."/>
            <person name="Inagaki F."/>
            <person name="Takami H."/>
        </authorList>
    </citation>
    <scope>NUCLEOTIDE SEQUENCE</scope>
    <source>
        <strain evidence="2">Expedition CK06-06</strain>
    </source>
</reference>
<name>X1JIC4_9ZZZZ</name>
<feature type="non-terminal residue" evidence="2">
    <location>
        <position position="1"/>
    </location>
</feature>
<dbReference type="AlphaFoldDB" id="X1JIC4"/>
<evidence type="ECO:0000256" key="1">
    <source>
        <dbReference type="SAM" id="MobiDB-lite"/>
    </source>
</evidence>
<organism evidence="2">
    <name type="scientific">marine sediment metagenome</name>
    <dbReference type="NCBI Taxonomy" id="412755"/>
    <lineage>
        <taxon>unclassified sequences</taxon>
        <taxon>metagenomes</taxon>
        <taxon>ecological metagenomes</taxon>
    </lineage>
</organism>
<sequence>DDYFFKYRWTLKDFLRRGLEKFMDGEIARQNYRIGGERHGRQSGKGVQPKQGRVKPIKYISGSGPAGPEDTEGMP</sequence>